<protein>
    <submittedName>
        <fullName evidence="2">Uncharacterized protein</fullName>
    </submittedName>
</protein>
<accession>A0A226D3H9</accession>
<keyword evidence="1" id="KW-0472">Membrane</keyword>
<evidence type="ECO:0000313" key="3">
    <source>
        <dbReference type="Proteomes" id="UP000198287"/>
    </source>
</evidence>
<dbReference type="OrthoDB" id="8299208at2759"/>
<feature type="transmembrane region" description="Helical" evidence="1">
    <location>
        <begin position="290"/>
        <end position="311"/>
    </location>
</feature>
<feature type="transmembrane region" description="Helical" evidence="1">
    <location>
        <begin position="42"/>
        <end position="60"/>
    </location>
</feature>
<keyword evidence="1" id="KW-1133">Transmembrane helix</keyword>
<feature type="transmembrane region" description="Helical" evidence="1">
    <location>
        <begin position="12"/>
        <end position="30"/>
    </location>
</feature>
<organism evidence="2 3">
    <name type="scientific">Folsomia candida</name>
    <name type="common">Springtail</name>
    <dbReference type="NCBI Taxonomy" id="158441"/>
    <lineage>
        <taxon>Eukaryota</taxon>
        <taxon>Metazoa</taxon>
        <taxon>Ecdysozoa</taxon>
        <taxon>Arthropoda</taxon>
        <taxon>Hexapoda</taxon>
        <taxon>Collembola</taxon>
        <taxon>Entomobryomorpha</taxon>
        <taxon>Isotomoidea</taxon>
        <taxon>Isotomidae</taxon>
        <taxon>Proisotominae</taxon>
        <taxon>Folsomia</taxon>
    </lineage>
</organism>
<evidence type="ECO:0000256" key="1">
    <source>
        <dbReference type="SAM" id="Phobius"/>
    </source>
</evidence>
<evidence type="ECO:0000313" key="2">
    <source>
        <dbReference type="EMBL" id="OXA39424.1"/>
    </source>
</evidence>
<proteinExistence type="predicted"/>
<sequence length="335" mass="38685">MSWILQSSDEVLNFNIVIIGFAVPLEISVSELMKATLSPKKIHNIFWLWVVSSIALTSFYKDVFTTEIILPCKRSLTWAHTYELEEHGFQFFFPIPPHEKIFLEIYANGTPFEYIRNLEFSRALAAAREYVGKSFRLLGHKRFAVALYASEGDTGIPRIWKGLHYKWPADIYSNLSSCGKFAYVDARENIKRIIPFLNDNTDGTVFMAGSDEDFLLMRYSIQLRQRSKSNFVANKVNSLQVSGIYKWWEDWFAKLRPNKLFTYYANWTRPTVSALEKLDFSSKFATTLRVWGICCGICVAGGTVEILLHLYTTYLNREPMKIVRKVVRSVVSGLR</sequence>
<keyword evidence="3" id="KW-1185">Reference proteome</keyword>
<gene>
    <name evidence="2" type="ORF">Fcan01_25958</name>
</gene>
<reference evidence="2 3" key="1">
    <citation type="submission" date="2015-12" db="EMBL/GenBank/DDBJ databases">
        <title>The genome of Folsomia candida.</title>
        <authorList>
            <person name="Faddeeva A."/>
            <person name="Derks M.F."/>
            <person name="Anvar Y."/>
            <person name="Smit S."/>
            <person name="Van Straalen N."/>
            <person name="Roelofs D."/>
        </authorList>
    </citation>
    <scope>NUCLEOTIDE SEQUENCE [LARGE SCALE GENOMIC DNA]</scope>
    <source>
        <strain evidence="2 3">VU population</strain>
        <tissue evidence="2">Whole body</tissue>
    </source>
</reference>
<name>A0A226D3H9_FOLCA</name>
<comment type="caution">
    <text evidence="2">The sequence shown here is derived from an EMBL/GenBank/DDBJ whole genome shotgun (WGS) entry which is preliminary data.</text>
</comment>
<dbReference type="EMBL" id="LNIX01000039">
    <property type="protein sequence ID" value="OXA39424.1"/>
    <property type="molecule type" value="Genomic_DNA"/>
</dbReference>
<dbReference type="AlphaFoldDB" id="A0A226D3H9"/>
<keyword evidence="1" id="KW-0812">Transmembrane</keyword>
<dbReference type="Proteomes" id="UP000198287">
    <property type="component" value="Unassembled WGS sequence"/>
</dbReference>